<evidence type="ECO:0000313" key="2">
    <source>
        <dbReference type="Proteomes" id="UP000199494"/>
    </source>
</evidence>
<dbReference type="STRING" id="530584.SAMN05421630_110200"/>
<protein>
    <submittedName>
        <fullName evidence="1">Leader peptidase (Prepilin peptidase) / N-methyltransferase</fullName>
    </submittedName>
</protein>
<dbReference type="GO" id="GO:0032259">
    <property type="term" value="P:methylation"/>
    <property type="evidence" value="ECO:0007669"/>
    <property type="project" value="UniProtKB-KW"/>
</dbReference>
<keyword evidence="2" id="KW-1185">Reference proteome</keyword>
<name>A0A1G6W7Z7_9PSEU</name>
<dbReference type="GO" id="GO:0008168">
    <property type="term" value="F:methyltransferase activity"/>
    <property type="evidence" value="ECO:0007669"/>
    <property type="project" value="UniProtKB-KW"/>
</dbReference>
<dbReference type="Proteomes" id="UP000199494">
    <property type="component" value="Unassembled WGS sequence"/>
</dbReference>
<accession>A0A1G6W7Z7</accession>
<keyword evidence="1" id="KW-0808">Transferase</keyword>
<dbReference type="EMBL" id="FMZE01000010">
    <property type="protein sequence ID" value="SDD61175.1"/>
    <property type="molecule type" value="Genomic_DNA"/>
</dbReference>
<dbReference type="AlphaFoldDB" id="A0A1G6W7Z7"/>
<keyword evidence="1" id="KW-0489">Methyltransferase</keyword>
<organism evidence="1 2">
    <name type="scientific">Prauserella marina</name>
    <dbReference type="NCBI Taxonomy" id="530584"/>
    <lineage>
        <taxon>Bacteria</taxon>
        <taxon>Bacillati</taxon>
        <taxon>Actinomycetota</taxon>
        <taxon>Actinomycetes</taxon>
        <taxon>Pseudonocardiales</taxon>
        <taxon>Pseudonocardiaceae</taxon>
        <taxon>Prauserella</taxon>
    </lineage>
</organism>
<proteinExistence type="predicted"/>
<sequence length="202" mass="20713">MADLQISDSRTVVPCPADVARGVSGRRRAGVAMSASVVVVALWVAGWVRFGATPELLAWCWACGLGTSLVVTDLRLRRLPFPLVAAFAGGVAMALFGAAAAEAAWARFGFACLAAVAVFALAFVVQWCFPGHTGGGDTALYGALALYLGWFGWDGLLTGLLAASGLTALVGLVVAVFSRNMGSRFPAGPSLIIGALASIVLL</sequence>
<dbReference type="Gene3D" id="1.20.120.1220">
    <property type="match status" value="1"/>
</dbReference>
<evidence type="ECO:0000313" key="1">
    <source>
        <dbReference type="EMBL" id="SDD61175.1"/>
    </source>
</evidence>
<reference evidence="1 2" key="1">
    <citation type="submission" date="2016-10" db="EMBL/GenBank/DDBJ databases">
        <authorList>
            <person name="de Groot N.N."/>
        </authorList>
    </citation>
    <scope>NUCLEOTIDE SEQUENCE [LARGE SCALE GENOMIC DNA]</scope>
    <source>
        <strain evidence="1 2">CGMCC 4.5506</strain>
    </source>
</reference>
<gene>
    <name evidence="1" type="ORF">SAMN05421630_110200</name>
</gene>